<dbReference type="Gene3D" id="3.90.530.10">
    <property type="entry name" value="XPA C-terminal domain"/>
    <property type="match status" value="1"/>
</dbReference>
<dbReference type="NCBIfam" id="TIGR00598">
    <property type="entry name" value="rad14"/>
    <property type="match status" value="1"/>
</dbReference>
<evidence type="ECO:0000256" key="5">
    <source>
        <dbReference type="ARBA" id="ARBA00022771"/>
    </source>
</evidence>
<comment type="similarity">
    <text evidence="2">Belongs to the XPA family.</text>
</comment>
<keyword evidence="13" id="KW-1185">Reference proteome</keyword>
<evidence type="ECO:0000256" key="9">
    <source>
        <dbReference type="ARBA" id="ARBA00023242"/>
    </source>
</evidence>
<evidence type="ECO:0000256" key="1">
    <source>
        <dbReference type="ARBA" id="ARBA00004123"/>
    </source>
</evidence>
<dbReference type="GO" id="GO:1901255">
    <property type="term" value="P:nucleotide-excision repair involved in interstrand cross-link repair"/>
    <property type="evidence" value="ECO:0007669"/>
    <property type="project" value="EnsemblFungi"/>
</dbReference>
<accession>A0A1E3PJV9</accession>
<keyword evidence="5" id="KW-0863">Zinc-finger</keyword>
<evidence type="ECO:0000313" key="13">
    <source>
        <dbReference type="Proteomes" id="UP000095009"/>
    </source>
</evidence>
<evidence type="ECO:0000259" key="11">
    <source>
        <dbReference type="Pfam" id="PF05181"/>
    </source>
</evidence>
<evidence type="ECO:0000256" key="7">
    <source>
        <dbReference type="ARBA" id="ARBA00023125"/>
    </source>
</evidence>
<dbReference type="GO" id="GO:0006284">
    <property type="term" value="P:base-excision repair"/>
    <property type="evidence" value="ECO:0007669"/>
    <property type="project" value="TreeGrafter"/>
</dbReference>
<proteinExistence type="inferred from homology"/>
<keyword evidence="7" id="KW-0238">DNA-binding</keyword>
<keyword evidence="4" id="KW-0227">DNA damage</keyword>
<evidence type="ECO:0000313" key="12">
    <source>
        <dbReference type="EMBL" id="ODQ65222.1"/>
    </source>
</evidence>
<gene>
    <name evidence="12" type="ORF">NADFUDRAFT_70759</name>
</gene>
<keyword evidence="3" id="KW-0479">Metal-binding</keyword>
<protein>
    <recommendedName>
        <fullName evidence="10">DNA repair protein RAD14</fullName>
    </recommendedName>
</protein>
<reference evidence="12 13" key="1">
    <citation type="journal article" date="2016" name="Proc. Natl. Acad. Sci. U.S.A.">
        <title>Comparative genomics of biotechnologically important yeasts.</title>
        <authorList>
            <person name="Riley R."/>
            <person name="Haridas S."/>
            <person name="Wolfe K.H."/>
            <person name="Lopes M.R."/>
            <person name="Hittinger C.T."/>
            <person name="Goeker M."/>
            <person name="Salamov A.A."/>
            <person name="Wisecaver J.H."/>
            <person name="Long T.M."/>
            <person name="Calvey C.H."/>
            <person name="Aerts A.L."/>
            <person name="Barry K.W."/>
            <person name="Choi C."/>
            <person name="Clum A."/>
            <person name="Coughlan A.Y."/>
            <person name="Deshpande S."/>
            <person name="Douglass A.P."/>
            <person name="Hanson S.J."/>
            <person name="Klenk H.-P."/>
            <person name="LaButti K.M."/>
            <person name="Lapidus A."/>
            <person name="Lindquist E.A."/>
            <person name="Lipzen A.M."/>
            <person name="Meier-Kolthoff J.P."/>
            <person name="Ohm R.A."/>
            <person name="Otillar R.P."/>
            <person name="Pangilinan J.L."/>
            <person name="Peng Y."/>
            <person name="Rokas A."/>
            <person name="Rosa C.A."/>
            <person name="Scheuner C."/>
            <person name="Sibirny A.A."/>
            <person name="Slot J.C."/>
            <person name="Stielow J.B."/>
            <person name="Sun H."/>
            <person name="Kurtzman C.P."/>
            <person name="Blackwell M."/>
            <person name="Grigoriev I.V."/>
            <person name="Jeffries T.W."/>
        </authorList>
    </citation>
    <scope>NUCLEOTIDE SEQUENCE [LARGE SCALE GENOMIC DNA]</scope>
    <source>
        <strain evidence="12 13">DSM 6958</strain>
    </source>
</reference>
<dbReference type="InterPro" id="IPR037129">
    <property type="entry name" value="XPA_sf"/>
</dbReference>
<dbReference type="CDD" id="cd21077">
    <property type="entry name" value="DBD_Rad14"/>
    <property type="match status" value="1"/>
</dbReference>
<dbReference type="Pfam" id="PF05181">
    <property type="entry name" value="XPA_C"/>
    <property type="match status" value="1"/>
</dbReference>
<evidence type="ECO:0000256" key="2">
    <source>
        <dbReference type="ARBA" id="ARBA00005548"/>
    </source>
</evidence>
<dbReference type="GO" id="GO:0070914">
    <property type="term" value="P:UV-damage excision repair"/>
    <property type="evidence" value="ECO:0007669"/>
    <property type="project" value="EnsemblFungi"/>
</dbReference>
<dbReference type="InterPro" id="IPR022656">
    <property type="entry name" value="XPA_C"/>
</dbReference>
<dbReference type="PANTHER" id="PTHR10142">
    <property type="entry name" value="DNA REPAIR PROTEIN COMPLEMENTING XP-A CELLS"/>
    <property type="match status" value="1"/>
</dbReference>
<evidence type="ECO:0000256" key="4">
    <source>
        <dbReference type="ARBA" id="ARBA00022763"/>
    </source>
</evidence>
<feature type="domain" description="XPA C-terminal" evidence="11">
    <location>
        <begin position="96"/>
        <end position="146"/>
    </location>
</feature>
<dbReference type="OrthoDB" id="5368863at2759"/>
<dbReference type="Proteomes" id="UP000095009">
    <property type="component" value="Unassembled WGS sequence"/>
</dbReference>
<dbReference type="GO" id="GO:0003684">
    <property type="term" value="F:damaged DNA binding"/>
    <property type="evidence" value="ECO:0007669"/>
    <property type="project" value="InterPro"/>
</dbReference>
<dbReference type="SUPFAM" id="SSF46955">
    <property type="entry name" value="Putative DNA-binding domain"/>
    <property type="match status" value="1"/>
</dbReference>
<keyword evidence="6" id="KW-0862">Zinc</keyword>
<sequence length="236" mass="27826">MENSSGNSRIQPAKKFKKYIDYDFSKMTDTKGGFIADEVNSANGQTLDEWKLKQLDTGPSDNPQCFECNSRDIDLKLFQAFKCRVCKICREKLPEKYSLLTKTECRADYLLTDPELRDEELLPHMERPNPHQSTYSNMMLYLRYQVEEYAFKKWDGEQGLDAEYERRMDVKKKRRDKKFLEKLKLMRKKTRAQTLTRKNGDDGPHIHDWSTETLSNGGMIRRRCVLCGMETEEISF</sequence>
<evidence type="ECO:0000256" key="8">
    <source>
        <dbReference type="ARBA" id="ARBA00023204"/>
    </source>
</evidence>
<dbReference type="GO" id="GO:0000110">
    <property type="term" value="C:nucleotide-excision repair factor 1 complex"/>
    <property type="evidence" value="ECO:0007669"/>
    <property type="project" value="TreeGrafter"/>
</dbReference>
<name>A0A1E3PJV9_9ASCO</name>
<organism evidence="12 13">
    <name type="scientific">Nadsonia fulvescens var. elongata DSM 6958</name>
    <dbReference type="NCBI Taxonomy" id="857566"/>
    <lineage>
        <taxon>Eukaryota</taxon>
        <taxon>Fungi</taxon>
        <taxon>Dikarya</taxon>
        <taxon>Ascomycota</taxon>
        <taxon>Saccharomycotina</taxon>
        <taxon>Dipodascomycetes</taxon>
        <taxon>Dipodascales</taxon>
        <taxon>Dipodascales incertae sedis</taxon>
        <taxon>Nadsonia</taxon>
    </lineage>
</organism>
<dbReference type="FunFam" id="3.90.530.10:FF:000003">
    <property type="entry name" value="Dna repair rad14 protein"/>
    <property type="match status" value="1"/>
</dbReference>
<dbReference type="EMBL" id="KV454410">
    <property type="protein sequence ID" value="ODQ65222.1"/>
    <property type="molecule type" value="Genomic_DNA"/>
</dbReference>
<comment type="subcellular location">
    <subcellularLocation>
        <location evidence="1">Nucleus</location>
    </subcellularLocation>
</comment>
<evidence type="ECO:0000256" key="6">
    <source>
        <dbReference type="ARBA" id="ARBA00022833"/>
    </source>
</evidence>
<keyword evidence="9" id="KW-0539">Nucleus</keyword>
<dbReference type="GO" id="GO:0000715">
    <property type="term" value="P:nucleotide-excision repair, DNA damage recognition"/>
    <property type="evidence" value="ECO:0007669"/>
    <property type="project" value="TreeGrafter"/>
</dbReference>
<dbReference type="STRING" id="857566.A0A1E3PJV9"/>
<evidence type="ECO:0000256" key="10">
    <source>
        <dbReference type="ARBA" id="ARBA00072989"/>
    </source>
</evidence>
<dbReference type="InterPro" id="IPR009061">
    <property type="entry name" value="DNA-bd_dom_put_sf"/>
</dbReference>
<dbReference type="AlphaFoldDB" id="A0A1E3PJV9"/>
<keyword evidence="8" id="KW-0234">DNA repair</keyword>
<dbReference type="PANTHER" id="PTHR10142:SF0">
    <property type="entry name" value="DNA REPAIR PROTEIN COMPLEMENTING XP-A CELLS"/>
    <property type="match status" value="1"/>
</dbReference>
<evidence type="ECO:0000256" key="3">
    <source>
        <dbReference type="ARBA" id="ARBA00022723"/>
    </source>
</evidence>
<dbReference type="GO" id="GO:0008270">
    <property type="term" value="F:zinc ion binding"/>
    <property type="evidence" value="ECO:0007669"/>
    <property type="project" value="UniProtKB-KW"/>
</dbReference>
<dbReference type="InterPro" id="IPR000465">
    <property type="entry name" value="XPA/RAD14"/>
</dbReference>